<dbReference type="EMBL" id="CP139960">
    <property type="protein sequence ID" value="WQD37310.1"/>
    <property type="molecule type" value="Genomic_DNA"/>
</dbReference>
<proteinExistence type="predicted"/>
<dbReference type="Gene3D" id="2.120.10.30">
    <property type="entry name" value="TolB, C-terminal domain"/>
    <property type="match status" value="1"/>
</dbReference>
<dbReference type="Proteomes" id="UP001325680">
    <property type="component" value="Chromosome"/>
</dbReference>
<organism evidence="2 3">
    <name type="scientific">Niabella yanshanensis</name>
    <dbReference type="NCBI Taxonomy" id="577386"/>
    <lineage>
        <taxon>Bacteria</taxon>
        <taxon>Pseudomonadati</taxon>
        <taxon>Bacteroidota</taxon>
        <taxon>Chitinophagia</taxon>
        <taxon>Chitinophagales</taxon>
        <taxon>Chitinophagaceae</taxon>
        <taxon>Niabella</taxon>
    </lineage>
</organism>
<dbReference type="Pfam" id="PF22807">
    <property type="entry name" value="TrAA12"/>
    <property type="match status" value="2"/>
</dbReference>
<dbReference type="PANTHER" id="PTHR19328">
    <property type="entry name" value="HEDGEHOG-INTERACTING PROTEIN"/>
    <property type="match status" value="1"/>
</dbReference>
<name>A0ABZ0W216_9BACT</name>
<dbReference type="RefSeq" id="WP_114792337.1">
    <property type="nucleotide sequence ID" value="NZ_CP139960.1"/>
</dbReference>
<protein>
    <submittedName>
        <fullName evidence="2">Sorbosone dehydrogenase family protein</fullName>
    </submittedName>
</protein>
<evidence type="ECO:0000259" key="1">
    <source>
        <dbReference type="Pfam" id="PF22807"/>
    </source>
</evidence>
<evidence type="ECO:0000313" key="2">
    <source>
        <dbReference type="EMBL" id="WQD37310.1"/>
    </source>
</evidence>
<dbReference type="InterPro" id="IPR011042">
    <property type="entry name" value="6-blade_b-propeller_TolB-like"/>
</dbReference>
<feature type="domain" description="Pyrroloquinoline quinone-dependent pyranose dehydrogenase beta-propeller" evidence="1">
    <location>
        <begin position="75"/>
        <end position="270"/>
    </location>
</feature>
<dbReference type="SUPFAM" id="SSF50952">
    <property type="entry name" value="Soluble quinoprotein glucose dehydrogenase"/>
    <property type="match status" value="1"/>
</dbReference>
<sequence>MQLKNAVLILVSGTIALNAHSQAKIDNETKKKLAAQAPITVKTTVGPLVLQPPFKTESANKNSKTINWPEGVTPKAPKGFEVTRFADNLENPRWTYVAPNGDYFVAEAGTRKSANQITLLRDTDKDGKIDERYVFINNLNRNFGMLVLGDYFYIANTDGVYRYPYKTGDIKLEGAGEKIVSLYAGGYNNHWTRNIITNKKGDKIYITVGSASNVGEHGMEAEKGRALVYEANPDGIDLKIYASGLRNPVGLDWNPVTGELWTAVNERDGLGDEIVPDYATSVKRGGWYGWPFSYYGKVKDPRWANDPHDDLVKKSIVPDVPLGPHTASLGLVFYKAGKFPSKYKNGAFVGQHGSWNRSKLSGYKVVFIPFEKGKPKPAVDFLTGFIASDERSEVYGRPVGVAVATDGSLLVNDDTAGIIWKVSAK</sequence>
<evidence type="ECO:0000313" key="3">
    <source>
        <dbReference type="Proteomes" id="UP001325680"/>
    </source>
</evidence>
<dbReference type="InterPro" id="IPR011041">
    <property type="entry name" value="Quinoprot_gluc/sorb_DH_b-prop"/>
</dbReference>
<keyword evidence="3" id="KW-1185">Reference proteome</keyword>
<gene>
    <name evidence="2" type="ORF">U0035_16705</name>
</gene>
<dbReference type="InterPro" id="IPR054539">
    <property type="entry name" value="Beta-prop_PDH"/>
</dbReference>
<reference evidence="2 3" key="1">
    <citation type="submission" date="2023-12" db="EMBL/GenBank/DDBJ databases">
        <title>Genome sequencing and assembly of bacterial species from a model synthetic community.</title>
        <authorList>
            <person name="Hogle S.L."/>
        </authorList>
    </citation>
    <scope>NUCLEOTIDE SEQUENCE [LARGE SCALE GENOMIC DNA]</scope>
    <source>
        <strain evidence="2 3">HAMBI_3031</strain>
    </source>
</reference>
<dbReference type="PANTHER" id="PTHR19328:SF55">
    <property type="entry name" value="BLR6566 PROTEIN"/>
    <property type="match status" value="1"/>
</dbReference>
<accession>A0ABZ0W216</accession>
<feature type="domain" description="Pyrroloquinoline quinone-dependent pyranose dehydrogenase beta-propeller" evidence="1">
    <location>
        <begin position="314"/>
        <end position="423"/>
    </location>
</feature>